<proteinExistence type="predicted"/>
<dbReference type="GeneID" id="54988626"/>
<protein>
    <submittedName>
        <fullName evidence="1">Uncharacterized protein</fullName>
    </submittedName>
</protein>
<evidence type="ECO:0000313" key="2">
    <source>
        <dbReference type="Proteomes" id="UP000241463"/>
    </source>
</evidence>
<dbReference type="EMBL" id="MG765277">
    <property type="protein sequence ID" value="AUV59897.1"/>
    <property type="molecule type" value="Genomic_DNA"/>
</dbReference>
<keyword evidence="2" id="KW-1185">Reference proteome</keyword>
<accession>A0A2K9VCF9</accession>
<dbReference type="Proteomes" id="UP000241463">
    <property type="component" value="Segment"/>
</dbReference>
<evidence type="ECO:0000313" key="1">
    <source>
        <dbReference type="EMBL" id="AUV59897.1"/>
    </source>
</evidence>
<organism evidence="1 2">
    <name type="scientific">Lactobacillus phage Bacchae</name>
    <dbReference type="NCBI Taxonomy" id="2079429"/>
    <lineage>
        <taxon>Viruses</taxon>
        <taxon>Duplodnaviria</taxon>
        <taxon>Heunggongvirae</taxon>
        <taxon>Uroviricota</taxon>
        <taxon>Caudoviricetes</taxon>
        <taxon>Herelleviridae</taxon>
        <taxon>Harbinvirus</taxon>
        <taxon>Harbinvirus bacchae</taxon>
    </lineage>
</organism>
<name>A0A2K9VCF9_9CAUD</name>
<dbReference type="KEGG" id="vg:54988626"/>
<dbReference type="RefSeq" id="YP_009798181.1">
    <property type="nucleotide sequence ID" value="NC_047924.1"/>
</dbReference>
<reference evidence="1 2" key="1">
    <citation type="submission" date="2018-01" db="EMBL/GenBank/DDBJ databases">
        <title>Lactobacillus phages that infect wine-derived L. plantarum strains.</title>
        <authorList>
            <person name="Kyrkou I."/>
            <person name="Hestbjerg Hansen L."/>
        </authorList>
    </citation>
    <scope>NUCLEOTIDE SEQUENCE [LARGE SCALE GENOMIC DNA]</scope>
</reference>
<sequence length="142" mass="16215">MAIKLKSGEIIMTFSEAMDALLDGNKVRQSYWVEDNAYIMLDSHGDIVDNLGRPHNINNKTDLMLSWELYQSKVTVGALLSLADNQYRVILNELNASDKLDIVDTKTWKVFIENVSKDELDDVIRSYGMKVINDGSIDQWEE</sequence>